<dbReference type="OrthoDB" id="6773285at2759"/>
<evidence type="ECO:0000313" key="2">
    <source>
        <dbReference type="Proteomes" id="UP001152795"/>
    </source>
</evidence>
<comment type="caution">
    <text evidence="1">The sequence shown here is derived from an EMBL/GenBank/DDBJ whole genome shotgun (WGS) entry which is preliminary data.</text>
</comment>
<feature type="non-terminal residue" evidence="1">
    <location>
        <position position="155"/>
    </location>
</feature>
<keyword evidence="2" id="KW-1185">Reference proteome</keyword>
<gene>
    <name evidence="1" type="ORF">PACLA_8A003525</name>
</gene>
<dbReference type="Proteomes" id="UP001152795">
    <property type="component" value="Unassembled WGS sequence"/>
</dbReference>
<protein>
    <submittedName>
        <fullName evidence="1">Uncharacterized protein</fullName>
    </submittedName>
</protein>
<accession>A0A7D9J683</accession>
<dbReference type="EMBL" id="CACRXK020012212">
    <property type="protein sequence ID" value="CAB4022889.1"/>
    <property type="molecule type" value="Genomic_DNA"/>
</dbReference>
<proteinExistence type="predicted"/>
<dbReference type="PANTHER" id="PTHR47510:SF3">
    <property type="entry name" value="ENDO_EXONUCLEASE_PHOSPHATASE DOMAIN-CONTAINING PROTEIN"/>
    <property type="match status" value="1"/>
</dbReference>
<name>A0A7D9J683_PARCT</name>
<reference evidence="1" key="1">
    <citation type="submission" date="2020-04" db="EMBL/GenBank/DDBJ databases">
        <authorList>
            <person name="Alioto T."/>
            <person name="Alioto T."/>
            <person name="Gomez Garrido J."/>
        </authorList>
    </citation>
    <scope>NUCLEOTIDE SEQUENCE</scope>
    <source>
        <strain evidence="1">A484AB</strain>
    </source>
</reference>
<organism evidence="1 2">
    <name type="scientific">Paramuricea clavata</name>
    <name type="common">Red gorgonian</name>
    <name type="synonym">Violescent sea-whip</name>
    <dbReference type="NCBI Taxonomy" id="317549"/>
    <lineage>
        <taxon>Eukaryota</taxon>
        <taxon>Metazoa</taxon>
        <taxon>Cnidaria</taxon>
        <taxon>Anthozoa</taxon>
        <taxon>Octocorallia</taxon>
        <taxon>Malacalcyonacea</taxon>
        <taxon>Plexauridae</taxon>
        <taxon>Paramuricea</taxon>
    </lineage>
</organism>
<dbReference type="AlphaFoldDB" id="A0A7D9J683"/>
<evidence type="ECO:0000313" key="1">
    <source>
        <dbReference type="EMBL" id="CAB4022889.1"/>
    </source>
</evidence>
<dbReference type="PANTHER" id="PTHR47510">
    <property type="entry name" value="REVERSE TRANSCRIPTASE DOMAIN-CONTAINING PROTEIN"/>
    <property type="match status" value="1"/>
</dbReference>
<sequence>DLSGDENAIDDHKTIPFNSLWKIWKELAILQVLDKHAPLQSKKIKSKKLPWITNHIKQMIITRDKLKRRAIVTKHESDWKNYKRARNETNTQLRLAKKEYYTNKISSESQNPKAAWKTINSLIRKQNRPTKVDELNINNVKLTSPEDIAEIDTTE</sequence>